<evidence type="ECO:0000259" key="7">
    <source>
        <dbReference type="PROSITE" id="PS50850"/>
    </source>
</evidence>
<keyword evidence="3 6" id="KW-1133">Transmembrane helix</keyword>
<comment type="subcellular location">
    <subcellularLocation>
        <location evidence="1">Membrane</location>
        <topology evidence="1">Multi-pass membrane protein</topology>
    </subcellularLocation>
</comment>
<evidence type="ECO:0000256" key="1">
    <source>
        <dbReference type="ARBA" id="ARBA00004141"/>
    </source>
</evidence>
<dbReference type="GO" id="GO:0005886">
    <property type="term" value="C:plasma membrane"/>
    <property type="evidence" value="ECO:0007669"/>
    <property type="project" value="TreeGrafter"/>
</dbReference>
<comment type="caution">
    <text evidence="8">The sequence shown here is derived from an EMBL/GenBank/DDBJ whole genome shotgun (WGS) entry which is preliminary data.</text>
</comment>
<evidence type="ECO:0000313" key="9">
    <source>
        <dbReference type="Proteomes" id="UP001152130"/>
    </source>
</evidence>
<feature type="transmembrane region" description="Helical" evidence="6">
    <location>
        <begin position="193"/>
        <end position="210"/>
    </location>
</feature>
<dbReference type="InterPro" id="IPR011701">
    <property type="entry name" value="MFS"/>
</dbReference>
<dbReference type="PANTHER" id="PTHR23501">
    <property type="entry name" value="MAJOR FACILITATOR SUPERFAMILY"/>
    <property type="match status" value="1"/>
</dbReference>
<feature type="transmembrane region" description="Helical" evidence="6">
    <location>
        <begin position="392"/>
        <end position="413"/>
    </location>
</feature>
<feature type="domain" description="Major facilitator superfamily (MFS) profile" evidence="7">
    <location>
        <begin position="72"/>
        <end position="583"/>
    </location>
</feature>
<dbReference type="InterPro" id="IPR020846">
    <property type="entry name" value="MFS_dom"/>
</dbReference>
<evidence type="ECO:0000256" key="2">
    <source>
        <dbReference type="ARBA" id="ARBA00022692"/>
    </source>
</evidence>
<evidence type="ECO:0000313" key="8">
    <source>
        <dbReference type="EMBL" id="KAJ4019585.1"/>
    </source>
</evidence>
<feature type="transmembrane region" description="Helical" evidence="6">
    <location>
        <begin position="420"/>
        <end position="439"/>
    </location>
</feature>
<evidence type="ECO:0000256" key="5">
    <source>
        <dbReference type="ARBA" id="ARBA00023180"/>
    </source>
</evidence>
<accession>A0A9W8PXA2</accession>
<dbReference type="Gene3D" id="1.20.1250.20">
    <property type="entry name" value="MFS general substrate transporter like domains"/>
    <property type="match status" value="2"/>
</dbReference>
<reference evidence="8" key="1">
    <citation type="submission" date="2022-10" db="EMBL/GenBank/DDBJ databases">
        <title>Fusarium specimens isolated from Avocado Roots.</title>
        <authorList>
            <person name="Stajich J."/>
            <person name="Roper C."/>
            <person name="Heimlech-Rivalta G."/>
        </authorList>
    </citation>
    <scope>NUCLEOTIDE SEQUENCE</scope>
    <source>
        <strain evidence="8">CF00143</strain>
    </source>
</reference>
<dbReference type="InterPro" id="IPR036259">
    <property type="entry name" value="MFS_trans_sf"/>
</dbReference>
<keyword evidence="5" id="KW-0325">Glycoprotein</keyword>
<proteinExistence type="predicted"/>
<feature type="transmembrane region" description="Helical" evidence="6">
    <location>
        <begin position="354"/>
        <end position="372"/>
    </location>
</feature>
<feature type="transmembrane region" description="Helical" evidence="6">
    <location>
        <begin position="279"/>
        <end position="302"/>
    </location>
</feature>
<feature type="transmembrane region" description="Helical" evidence="6">
    <location>
        <begin position="230"/>
        <end position="251"/>
    </location>
</feature>
<feature type="transmembrane region" description="Helical" evidence="6">
    <location>
        <begin position="105"/>
        <end position="125"/>
    </location>
</feature>
<dbReference type="PROSITE" id="PS50850">
    <property type="entry name" value="MFS"/>
    <property type="match status" value="1"/>
</dbReference>
<feature type="transmembrane region" description="Helical" evidence="6">
    <location>
        <begin position="445"/>
        <end position="470"/>
    </location>
</feature>
<keyword evidence="9" id="KW-1185">Reference proteome</keyword>
<protein>
    <recommendedName>
        <fullName evidence="7">Major facilitator superfamily (MFS) profile domain-containing protein</fullName>
    </recommendedName>
</protein>
<dbReference type="OrthoDB" id="4078873at2759"/>
<dbReference type="Pfam" id="PF07690">
    <property type="entry name" value="MFS_1"/>
    <property type="match status" value="2"/>
</dbReference>
<feature type="transmembrane region" description="Helical" evidence="6">
    <location>
        <begin position="559"/>
        <end position="578"/>
    </location>
</feature>
<feature type="transmembrane region" description="Helical" evidence="6">
    <location>
        <begin position="67"/>
        <end position="85"/>
    </location>
</feature>
<sequence>MSLLPSTVLSPGTAATVTESAEHVASDSSFNKSQPVHQVTTVDEAVDATAQPGVQGMEAIAIAWSKAALIVFYVLVWVVYFVTAIDSVAMGALAPYVTSSFMLHSLTPTVSIISTIATGVCNLSTAKILDVIGRPQGYALGVFITTLGLIMMAATTSVEIYAAAQVFWSVGYSVLGFTLGIFVADTTTLKNRALMLGLATGTPSLVATWVGGPVAEAFLAGPGWEWCYGMFSILLPVVGIPLLTLLVYYTIKAKKQNIAARSNLPTQTNKTFMQKVKYYVLEFDLAGIILLTTGLALFLLPFNLYPMQPKGWESPLIIGFLVAGFVLMLIFAFYEAYFSPVSFIEFRILTDRNVVGAGILGAVLFFSNYAWASYFSSFLQVVNGLSVTDASYVMSISNVAWPLASVLSGIYINRTGRYKYITLGSVLLYMFGTGLMIYFRRPDQSLGYLIMCQIFIGVALGSIMTTPVIAAMSSLPHQQVAVVTSIISMFSAIGGAIGLTVTSTIWAAVFPERLALYLPSEEVVNLVNIYASLEIQLSYAEGTPTRIAIQQAYGDAQRMMLIAATAIWVIGIVATLAWRNTDVRNIKQVRGQVF</sequence>
<dbReference type="Proteomes" id="UP001152130">
    <property type="component" value="Unassembled WGS sequence"/>
</dbReference>
<evidence type="ECO:0000256" key="6">
    <source>
        <dbReference type="SAM" id="Phobius"/>
    </source>
</evidence>
<evidence type="ECO:0000256" key="4">
    <source>
        <dbReference type="ARBA" id="ARBA00023136"/>
    </source>
</evidence>
<feature type="transmembrane region" description="Helical" evidence="6">
    <location>
        <begin position="482"/>
        <end position="509"/>
    </location>
</feature>
<keyword evidence="2 6" id="KW-0812">Transmembrane</keyword>
<dbReference type="EMBL" id="JAPDHF010000004">
    <property type="protein sequence ID" value="KAJ4019585.1"/>
    <property type="molecule type" value="Genomic_DNA"/>
</dbReference>
<feature type="transmembrane region" description="Helical" evidence="6">
    <location>
        <begin position="314"/>
        <end position="334"/>
    </location>
</feature>
<keyword evidence="4 6" id="KW-0472">Membrane</keyword>
<dbReference type="AlphaFoldDB" id="A0A9W8PXA2"/>
<evidence type="ECO:0000256" key="3">
    <source>
        <dbReference type="ARBA" id="ARBA00022989"/>
    </source>
</evidence>
<feature type="transmembrane region" description="Helical" evidence="6">
    <location>
        <begin position="160"/>
        <end position="184"/>
    </location>
</feature>
<dbReference type="PANTHER" id="PTHR23501:SF3">
    <property type="entry name" value="MAJOR FACILITATOR SUPERFAMILY (MFS) PROFILE DOMAIN-CONTAINING PROTEIN"/>
    <property type="match status" value="1"/>
</dbReference>
<feature type="transmembrane region" description="Helical" evidence="6">
    <location>
        <begin position="137"/>
        <end position="154"/>
    </location>
</feature>
<dbReference type="SUPFAM" id="SSF103473">
    <property type="entry name" value="MFS general substrate transporter"/>
    <property type="match status" value="2"/>
</dbReference>
<gene>
    <name evidence="8" type="ORF">NW766_003322</name>
</gene>
<name>A0A9W8PXA2_9HYPO</name>
<organism evidence="8 9">
    <name type="scientific">Fusarium irregulare</name>
    <dbReference type="NCBI Taxonomy" id="2494466"/>
    <lineage>
        <taxon>Eukaryota</taxon>
        <taxon>Fungi</taxon>
        <taxon>Dikarya</taxon>
        <taxon>Ascomycota</taxon>
        <taxon>Pezizomycotina</taxon>
        <taxon>Sordariomycetes</taxon>
        <taxon>Hypocreomycetidae</taxon>
        <taxon>Hypocreales</taxon>
        <taxon>Nectriaceae</taxon>
        <taxon>Fusarium</taxon>
        <taxon>Fusarium incarnatum-equiseti species complex</taxon>
    </lineage>
</organism>
<dbReference type="GO" id="GO:0022857">
    <property type="term" value="F:transmembrane transporter activity"/>
    <property type="evidence" value="ECO:0007669"/>
    <property type="project" value="InterPro"/>
</dbReference>